<organism evidence="1">
    <name type="scientific">Moorella thermoacetica Y72</name>
    <dbReference type="NCBI Taxonomy" id="1325331"/>
    <lineage>
        <taxon>Bacteria</taxon>
        <taxon>Bacillati</taxon>
        <taxon>Bacillota</taxon>
        <taxon>Clostridia</taxon>
        <taxon>Neomoorellales</taxon>
        <taxon>Neomoorellaceae</taxon>
        <taxon>Neomoorella</taxon>
    </lineage>
</organism>
<dbReference type="EMBL" id="DF238840">
    <property type="protein sequence ID" value="GAF26478.1"/>
    <property type="molecule type" value="Genomic_DNA"/>
</dbReference>
<dbReference type="Proteomes" id="UP000063718">
    <property type="component" value="Unassembled WGS sequence"/>
</dbReference>
<name>A0A0S6UFW1_NEOTH</name>
<keyword evidence="1" id="KW-0808">Transferase</keyword>
<gene>
    <name evidence="1" type="ORF">MTY_1818</name>
</gene>
<dbReference type="AlphaFoldDB" id="A0A0S6UFW1"/>
<sequence>MGQVNHLAVDIDIVAVLAHGGAVIPAYLGSELQAGWRQMVGVGTIQWQARLKPQGPAELVLKGDLVALKAGSIDIGNIVGDGPLAQGGRVQGLLQDVHGRRQEHPILTLFPEKSMLFSNSYHFITFVVILVSDKRPNCPGTKVPCLKIKALFRA</sequence>
<dbReference type="GO" id="GO:0016740">
    <property type="term" value="F:transferase activity"/>
    <property type="evidence" value="ECO:0007669"/>
    <property type="project" value="UniProtKB-KW"/>
</dbReference>
<proteinExistence type="predicted"/>
<reference evidence="1" key="1">
    <citation type="journal article" date="2014" name="Gene">
        <title>Genome-guided analysis of transformation efficiency and carbon dioxide assimilation by Moorella thermoacetica Y72.</title>
        <authorList>
            <person name="Tsukahara K."/>
            <person name="Kita A."/>
            <person name="Nakashimada Y."/>
            <person name="Hoshino T."/>
            <person name="Murakami K."/>
        </authorList>
    </citation>
    <scope>NUCLEOTIDE SEQUENCE [LARGE SCALE GENOMIC DNA]</scope>
    <source>
        <strain evidence="1">Y72</strain>
    </source>
</reference>
<protein>
    <submittedName>
        <fullName evidence="1">N-acetylglucosamine-1-phosphate uridyltransferase</fullName>
    </submittedName>
</protein>
<evidence type="ECO:0000313" key="1">
    <source>
        <dbReference type="EMBL" id="GAF26478.1"/>
    </source>
</evidence>
<accession>A0A0S6UFW1</accession>